<name>A0ABV8U411_9ACTN</name>
<evidence type="ECO:0000256" key="1">
    <source>
        <dbReference type="SAM" id="Phobius"/>
    </source>
</evidence>
<feature type="transmembrane region" description="Helical" evidence="1">
    <location>
        <begin position="12"/>
        <end position="36"/>
    </location>
</feature>
<keyword evidence="1" id="KW-0812">Transmembrane</keyword>
<comment type="caution">
    <text evidence="2">The sequence shown here is derived from an EMBL/GenBank/DDBJ whole genome shotgun (WGS) entry which is preliminary data.</text>
</comment>
<reference evidence="3" key="1">
    <citation type="journal article" date="2019" name="Int. J. Syst. Evol. Microbiol.">
        <title>The Global Catalogue of Microorganisms (GCM) 10K type strain sequencing project: providing services to taxonomists for standard genome sequencing and annotation.</title>
        <authorList>
            <consortium name="The Broad Institute Genomics Platform"/>
            <consortium name="The Broad Institute Genome Sequencing Center for Infectious Disease"/>
            <person name="Wu L."/>
            <person name="Ma J."/>
        </authorList>
    </citation>
    <scope>NUCLEOTIDE SEQUENCE [LARGE SCALE GENOMIC DNA]</scope>
    <source>
        <strain evidence="3">IBRC-M 10908</strain>
    </source>
</reference>
<dbReference type="Proteomes" id="UP001595823">
    <property type="component" value="Unassembled WGS sequence"/>
</dbReference>
<protein>
    <submittedName>
        <fullName evidence="2">Uncharacterized protein</fullName>
    </submittedName>
</protein>
<organism evidence="2 3">
    <name type="scientific">Salininema proteolyticum</name>
    <dbReference type="NCBI Taxonomy" id="1607685"/>
    <lineage>
        <taxon>Bacteria</taxon>
        <taxon>Bacillati</taxon>
        <taxon>Actinomycetota</taxon>
        <taxon>Actinomycetes</taxon>
        <taxon>Glycomycetales</taxon>
        <taxon>Glycomycetaceae</taxon>
        <taxon>Salininema</taxon>
    </lineage>
</organism>
<feature type="transmembrane region" description="Helical" evidence="1">
    <location>
        <begin position="121"/>
        <end position="138"/>
    </location>
</feature>
<evidence type="ECO:0000313" key="3">
    <source>
        <dbReference type="Proteomes" id="UP001595823"/>
    </source>
</evidence>
<evidence type="ECO:0000313" key="2">
    <source>
        <dbReference type="EMBL" id="MFC4337552.1"/>
    </source>
</evidence>
<keyword evidence="1" id="KW-0472">Membrane</keyword>
<feature type="transmembrane region" description="Helical" evidence="1">
    <location>
        <begin position="150"/>
        <end position="171"/>
    </location>
</feature>
<keyword evidence="3" id="KW-1185">Reference proteome</keyword>
<gene>
    <name evidence="2" type="ORF">ACFPET_20350</name>
</gene>
<dbReference type="EMBL" id="JBHSDK010000034">
    <property type="protein sequence ID" value="MFC4337552.1"/>
    <property type="molecule type" value="Genomic_DNA"/>
</dbReference>
<keyword evidence="1" id="KW-1133">Transmembrane helix</keyword>
<sequence length="225" mass="25022">MGKSGGADIGRASTATATTLSVTGAGVLFLLLRLFAVVDYNWDSAFAIAETMGVDDIPSIMFGSLLGERFYHGFFLAVLLPFTVGRQIRLGRPLREHTANLALLVIAAVLMFSYVATYRDWWMLGVTAVLMALELVWIRRRKGWGEEFATYVSVHFWKIVLVAVFLSAALLRTPWVPLERIELADGETVEGYVMDTPSGFLKVLEEEGREIRILISGDVESREEV</sequence>
<accession>A0ABV8U411</accession>
<dbReference type="RefSeq" id="WP_380624649.1">
    <property type="nucleotide sequence ID" value="NZ_JBHSDK010000034.1"/>
</dbReference>
<feature type="transmembrane region" description="Helical" evidence="1">
    <location>
        <begin position="97"/>
        <end position="115"/>
    </location>
</feature>
<proteinExistence type="predicted"/>